<organism evidence="8 9">
    <name type="scientific">Streptomyces europaeiscabiei</name>
    <dbReference type="NCBI Taxonomy" id="146819"/>
    <lineage>
        <taxon>Bacteria</taxon>
        <taxon>Bacillati</taxon>
        <taxon>Actinomycetota</taxon>
        <taxon>Actinomycetes</taxon>
        <taxon>Kitasatosporales</taxon>
        <taxon>Streptomycetaceae</taxon>
        <taxon>Streptomyces</taxon>
    </lineage>
</organism>
<comment type="similarity">
    <text evidence="1">Belongs to the 'phage' integrase family.</text>
</comment>
<dbReference type="SUPFAM" id="SSF56349">
    <property type="entry name" value="DNA breaking-rejoining enzymes"/>
    <property type="match status" value="1"/>
</dbReference>
<keyword evidence="9" id="KW-1185">Reference proteome</keyword>
<comment type="caution">
    <text evidence="8">The sequence shown here is derived from an EMBL/GenBank/DDBJ whole genome shotgun (WGS) entry which is preliminary data.</text>
</comment>
<evidence type="ECO:0000259" key="7">
    <source>
        <dbReference type="PROSITE" id="PS51900"/>
    </source>
</evidence>
<dbReference type="PANTHER" id="PTHR30349:SF41">
    <property type="entry name" value="INTEGRASE_RECOMBINASE PROTEIN MJ0367-RELATED"/>
    <property type="match status" value="1"/>
</dbReference>
<name>A0ABU4NME9_9ACTN</name>
<dbReference type="InterPro" id="IPR011010">
    <property type="entry name" value="DNA_brk_join_enz"/>
</dbReference>
<gene>
    <name evidence="8" type="ORF">PV662_27800</name>
</gene>
<evidence type="ECO:0000256" key="4">
    <source>
        <dbReference type="ARBA" id="ARBA00023172"/>
    </source>
</evidence>
<dbReference type="InterPro" id="IPR002104">
    <property type="entry name" value="Integrase_catalytic"/>
</dbReference>
<evidence type="ECO:0000313" key="9">
    <source>
        <dbReference type="Proteomes" id="UP001271274"/>
    </source>
</evidence>
<dbReference type="Pfam" id="PF00589">
    <property type="entry name" value="Phage_integrase"/>
    <property type="match status" value="1"/>
</dbReference>
<dbReference type="Gene3D" id="1.10.150.130">
    <property type="match status" value="1"/>
</dbReference>
<feature type="domain" description="Core-binding (CB)" evidence="7">
    <location>
        <begin position="23"/>
        <end position="121"/>
    </location>
</feature>
<dbReference type="EMBL" id="JARAYU010000011">
    <property type="protein sequence ID" value="MDX3703499.1"/>
    <property type="molecule type" value="Genomic_DNA"/>
</dbReference>
<feature type="domain" description="Tyr recombinase" evidence="6">
    <location>
        <begin position="166"/>
        <end position="353"/>
    </location>
</feature>
<proteinExistence type="inferred from homology"/>
<evidence type="ECO:0000256" key="5">
    <source>
        <dbReference type="PROSITE-ProRule" id="PRU01248"/>
    </source>
</evidence>
<sequence>MYVRRVVGSGMRRETYTVVDGEGRVVEMVDDYLALCTDREHSPNTLRARAFDLKAWLVFLQLLDVDLLSTSPEHVDQFAGWLRRPVQPGRLRPAGADGPAREPSTVNRALNSVYMFYEFLARRGVGMGAHLTRRRAPSVGDHGGFLAGIAEREVTRRPTRLKQVKRRPTTLTDADVQRILDACERLRDRLLMALMFETGCRIGQALGLRHEDINTDRRTLTLRPREDNANRARGKSHDPKEIPVRQTLLDLYTEYLFAEYGELDCDYVFVNLWNGTVGTPMGYWAAMSLVKRLRRRTGVGFHPHLFRHTHATALLRAGVRLEVASELLTHRSVHTTADTYGHLDADDLAEELDRVGFRGSW</sequence>
<dbReference type="PROSITE" id="PS51900">
    <property type="entry name" value="CB"/>
    <property type="match status" value="1"/>
</dbReference>
<evidence type="ECO:0000256" key="1">
    <source>
        <dbReference type="ARBA" id="ARBA00008857"/>
    </source>
</evidence>
<evidence type="ECO:0000256" key="2">
    <source>
        <dbReference type="ARBA" id="ARBA00022908"/>
    </source>
</evidence>
<accession>A0ABU4NME9</accession>
<dbReference type="Gene3D" id="1.10.443.10">
    <property type="entry name" value="Intergrase catalytic core"/>
    <property type="match status" value="1"/>
</dbReference>
<dbReference type="PANTHER" id="PTHR30349">
    <property type="entry name" value="PHAGE INTEGRASE-RELATED"/>
    <property type="match status" value="1"/>
</dbReference>
<evidence type="ECO:0000313" key="8">
    <source>
        <dbReference type="EMBL" id="MDX3703499.1"/>
    </source>
</evidence>
<dbReference type="Proteomes" id="UP001271274">
    <property type="component" value="Unassembled WGS sequence"/>
</dbReference>
<evidence type="ECO:0000256" key="3">
    <source>
        <dbReference type="ARBA" id="ARBA00023125"/>
    </source>
</evidence>
<dbReference type="InterPro" id="IPR010998">
    <property type="entry name" value="Integrase_recombinase_N"/>
</dbReference>
<dbReference type="InterPro" id="IPR050090">
    <property type="entry name" value="Tyrosine_recombinase_XerCD"/>
</dbReference>
<dbReference type="InterPro" id="IPR013762">
    <property type="entry name" value="Integrase-like_cat_sf"/>
</dbReference>
<protein>
    <submittedName>
        <fullName evidence="8">Tyrosine-type recombinase/integrase</fullName>
    </submittedName>
</protein>
<keyword evidence="4" id="KW-0233">DNA recombination</keyword>
<dbReference type="InterPro" id="IPR004107">
    <property type="entry name" value="Integrase_SAM-like_N"/>
</dbReference>
<dbReference type="RefSeq" id="WP_060892627.1">
    <property type="nucleotide sequence ID" value="NZ_JARAUR010000365.1"/>
</dbReference>
<keyword evidence="2" id="KW-0229">DNA integration</keyword>
<dbReference type="Pfam" id="PF02899">
    <property type="entry name" value="Phage_int_SAM_1"/>
    <property type="match status" value="1"/>
</dbReference>
<keyword evidence="3 5" id="KW-0238">DNA-binding</keyword>
<dbReference type="InterPro" id="IPR044068">
    <property type="entry name" value="CB"/>
</dbReference>
<reference evidence="8 9" key="1">
    <citation type="journal article" date="2023" name="Microb. Genom.">
        <title>Mesoterricola silvestris gen. nov., sp. nov., Mesoterricola sediminis sp. nov., Geothrix oryzae sp. nov., Geothrix edaphica sp. nov., Geothrix rubra sp. nov., and Geothrix limicola sp. nov., six novel members of Acidobacteriota isolated from soils.</title>
        <authorList>
            <person name="Weisberg A.J."/>
            <person name="Pearce E."/>
            <person name="Kramer C.G."/>
            <person name="Chang J.H."/>
            <person name="Clarke C.R."/>
        </authorList>
    </citation>
    <scope>NUCLEOTIDE SEQUENCE [LARGE SCALE GENOMIC DNA]</scope>
    <source>
        <strain evidence="8 9">ID09-01A</strain>
    </source>
</reference>
<evidence type="ECO:0000259" key="6">
    <source>
        <dbReference type="PROSITE" id="PS51898"/>
    </source>
</evidence>
<dbReference type="PROSITE" id="PS51898">
    <property type="entry name" value="TYR_RECOMBINASE"/>
    <property type="match status" value="1"/>
</dbReference>